<evidence type="ECO:0000313" key="20">
    <source>
        <dbReference type="Proteomes" id="UP000488956"/>
    </source>
</evidence>
<dbReference type="EMBL" id="QXGF01000048">
    <property type="protein sequence ID" value="KAE8948491.1"/>
    <property type="molecule type" value="Genomic_DNA"/>
</dbReference>
<dbReference type="EMBL" id="QXGD01000045">
    <property type="protein sequence ID" value="KAE9256499.1"/>
    <property type="molecule type" value="Genomic_DNA"/>
</dbReference>
<dbReference type="Proteomes" id="UP000440732">
    <property type="component" value="Unassembled WGS sequence"/>
</dbReference>
<gene>
    <name evidence="9" type="ORF">PF001_g1608</name>
    <name evidence="8" type="ORF">PF002_g1828</name>
    <name evidence="7" type="ORF">PF004_g1011</name>
    <name evidence="6" type="ORF">PF005_g1812</name>
    <name evidence="5" type="ORF">PF006_g1274</name>
    <name evidence="4" type="ORF">PF007_g1975</name>
    <name evidence="10" type="ORF">PF008_g11999</name>
    <name evidence="1" type="ORF">PF009_g1940</name>
    <name evidence="3" type="ORF">PF010_g1493</name>
    <name evidence="2" type="ORF">PF011_g1114</name>
</gene>
<dbReference type="OrthoDB" id="114449at2759"/>
<dbReference type="EMBL" id="QXGB01000045">
    <property type="protein sequence ID" value="KAE9234630.1"/>
    <property type="molecule type" value="Genomic_DNA"/>
</dbReference>
<dbReference type="Proteomes" id="UP000486351">
    <property type="component" value="Unassembled WGS sequence"/>
</dbReference>
<evidence type="ECO:0000313" key="7">
    <source>
        <dbReference type="EMBL" id="KAE9254479.1"/>
    </source>
</evidence>
<name>A0A6A3TGZ0_9STRA</name>
<evidence type="ECO:0000313" key="18">
    <source>
        <dbReference type="Proteomes" id="UP000476176"/>
    </source>
</evidence>
<sequence>MGVFRYNDDSDKELMREVIAAKPFSAQYGRVGQTWENVATGVSRAVCAQLNTKQVQDRLRLLKKNWRAGEPRSAVGSGIEESLEAFNEQNHYVTLPGLVHQYVRLKKLTQRLRKRNLTKRRRKQLVWSCVRLRSF</sequence>
<evidence type="ECO:0000313" key="10">
    <source>
        <dbReference type="EMBL" id="KAE9338556.1"/>
    </source>
</evidence>
<evidence type="ECO:0000313" key="11">
    <source>
        <dbReference type="Proteomes" id="UP000429523"/>
    </source>
</evidence>
<evidence type="ECO:0000313" key="15">
    <source>
        <dbReference type="Proteomes" id="UP000440732"/>
    </source>
</evidence>
<dbReference type="AlphaFoldDB" id="A0A6A3TGZ0"/>
<keyword evidence="12" id="KW-1185">Reference proteome</keyword>
<dbReference type="Proteomes" id="UP000429523">
    <property type="component" value="Unassembled WGS sequence"/>
</dbReference>
<evidence type="ECO:0000313" key="12">
    <source>
        <dbReference type="Proteomes" id="UP000433483"/>
    </source>
</evidence>
<dbReference type="EMBL" id="QXFY01000661">
    <property type="protein sequence ID" value="KAE9338556.1"/>
    <property type="molecule type" value="Genomic_DNA"/>
</dbReference>
<evidence type="ECO:0000313" key="13">
    <source>
        <dbReference type="Proteomes" id="UP000437068"/>
    </source>
</evidence>
<evidence type="ECO:0000313" key="1">
    <source>
        <dbReference type="EMBL" id="KAE8948491.1"/>
    </source>
</evidence>
<dbReference type="EMBL" id="QXGE01000040">
    <property type="protein sequence ID" value="KAE9328060.1"/>
    <property type="molecule type" value="Genomic_DNA"/>
</dbReference>
<comment type="caution">
    <text evidence="4">The sequence shown here is derived from an EMBL/GenBank/DDBJ whole genome shotgun (WGS) entry which is preliminary data.</text>
</comment>
<dbReference type="Proteomes" id="UP000460718">
    <property type="component" value="Unassembled WGS sequence"/>
</dbReference>
<dbReference type="EMBL" id="QXFZ01000050">
    <property type="protein sequence ID" value="KAE9137002.1"/>
    <property type="molecule type" value="Genomic_DNA"/>
</dbReference>
<dbReference type="Proteomes" id="UP000437068">
    <property type="component" value="Unassembled WGS sequence"/>
</dbReference>
<evidence type="ECO:0000313" key="16">
    <source>
        <dbReference type="Proteomes" id="UP000441208"/>
    </source>
</evidence>
<evidence type="ECO:0000313" key="2">
    <source>
        <dbReference type="EMBL" id="KAE9029365.1"/>
    </source>
</evidence>
<accession>A0A6A3TGZ0</accession>
<evidence type="ECO:0000313" key="19">
    <source>
        <dbReference type="Proteomes" id="UP000486351"/>
    </source>
</evidence>
<dbReference type="Proteomes" id="UP000440367">
    <property type="component" value="Unassembled WGS sequence"/>
</dbReference>
<evidence type="ECO:0000313" key="3">
    <source>
        <dbReference type="EMBL" id="KAE9136967.1"/>
    </source>
</evidence>
<evidence type="ECO:0000313" key="17">
    <source>
        <dbReference type="Proteomes" id="UP000460718"/>
    </source>
</evidence>
<evidence type="ECO:0000313" key="4">
    <source>
        <dbReference type="EMBL" id="KAE9137002.1"/>
    </source>
</evidence>
<dbReference type="Proteomes" id="UP000433483">
    <property type="component" value="Unassembled WGS sequence"/>
</dbReference>
<proteinExistence type="predicted"/>
<evidence type="ECO:0000313" key="9">
    <source>
        <dbReference type="EMBL" id="KAE9328060.1"/>
    </source>
</evidence>
<dbReference type="Proteomes" id="UP000476176">
    <property type="component" value="Unassembled WGS sequence"/>
</dbReference>
<dbReference type="EMBL" id="QXFX01000037">
    <property type="protein sequence ID" value="KAE9136967.1"/>
    <property type="molecule type" value="Genomic_DNA"/>
</dbReference>
<dbReference type="EMBL" id="QXGC01000023">
    <property type="protein sequence ID" value="KAE9254479.1"/>
    <property type="molecule type" value="Genomic_DNA"/>
</dbReference>
<dbReference type="EMBL" id="QXGA01000031">
    <property type="protein sequence ID" value="KAE9154705.1"/>
    <property type="molecule type" value="Genomic_DNA"/>
</dbReference>
<protein>
    <submittedName>
        <fullName evidence="4">Uncharacterized protein</fullName>
    </submittedName>
</protein>
<evidence type="ECO:0000313" key="5">
    <source>
        <dbReference type="EMBL" id="KAE9154705.1"/>
    </source>
</evidence>
<evidence type="ECO:0000313" key="6">
    <source>
        <dbReference type="EMBL" id="KAE9234630.1"/>
    </source>
</evidence>
<reference evidence="11 12" key="1">
    <citation type="submission" date="2018-08" db="EMBL/GenBank/DDBJ databases">
        <title>Genomic investigation of the strawberry pathogen Phytophthora fragariae indicates pathogenicity is determined by transcriptional variation in three key races.</title>
        <authorList>
            <person name="Adams T.M."/>
            <person name="Armitage A.D."/>
            <person name="Sobczyk M.K."/>
            <person name="Bates H.J."/>
            <person name="Dunwell J.M."/>
            <person name="Nellist C.F."/>
            <person name="Harrison R.J."/>
        </authorList>
    </citation>
    <scope>NUCLEOTIDE SEQUENCE [LARGE SCALE GENOMIC DNA]</scope>
    <source>
        <strain evidence="9 13">A4</strain>
        <strain evidence="8 14">BC-1</strain>
        <strain evidence="7 18">BC-23</strain>
        <strain evidence="6 12">NOV-27</strain>
        <strain evidence="5 15">NOV-5</strain>
        <strain evidence="4 16">NOV-71</strain>
        <strain evidence="10 19">NOV-77</strain>
        <strain evidence="1 11">NOV-9</strain>
        <strain evidence="3 20">ONT-3</strain>
        <strain evidence="2 17">SCRP245</strain>
    </source>
</reference>
<evidence type="ECO:0000313" key="8">
    <source>
        <dbReference type="EMBL" id="KAE9256499.1"/>
    </source>
</evidence>
<organism evidence="4 16">
    <name type="scientific">Phytophthora fragariae</name>
    <dbReference type="NCBI Taxonomy" id="53985"/>
    <lineage>
        <taxon>Eukaryota</taxon>
        <taxon>Sar</taxon>
        <taxon>Stramenopiles</taxon>
        <taxon>Oomycota</taxon>
        <taxon>Peronosporomycetes</taxon>
        <taxon>Peronosporales</taxon>
        <taxon>Peronosporaceae</taxon>
        <taxon>Phytophthora</taxon>
    </lineage>
</organism>
<evidence type="ECO:0000313" key="14">
    <source>
        <dbReference type="Proteomes" id="UP000440367"/>
    </source>
</evidence>
<dbReference type="Proteomes" id="UP000488956">
    <property type="component" value="Unassembled WGS sequence"/>
</dbReference>
<dbReference type="Proteomes" id="UP000441208">
    <property type="component" value="Unassembled WGS sequence"/>
</dbReference>
<dbReference type="EMBL" id="QXFW01000029">
    <property type="protein sequence ID" value="KAE9029365.1"/>
    <property type="molecule type" value="Genomic_DNA"/>
</dbReference>